<evidence type="ECO:0000313" key="2">
    <source>
        <dbReference type="EMBL" id="GBF93066.1"/>
    </source>
</evidence>
<name>A0A2V0NZM1_9CHLO</name>
<dbReference type="SUPFAM" id="SSF54637">
    <property type="entry name" value="Thioesterase/thiol ester dehydrase-isomerase"/>
    <property type="match status" value="1"/>
</dbReference>
<comment type="caution">
    <text evidence="2">The sequence shown here is derived from an EMBL/GenBank/DDBJ whole genome shotgun (WGS) entry which is preliminary data.</text>
</comment>
<dbReference type="Gene3D" id="3.10.129.10">
    <property type="entry name" value="Hotdog Thioesterase"/>
    <property type="match status" value="1"/>
</dbReference>
<dbReference type="InParanoid" id="A0A2V0NZM1"/>
<evidence type="ECO:0000256" key="1">
    <source>
        <dbReference type="SAM" id="MobiDB-lite"/>
    </source>
</evidence>
<organism evidence="2 3">
    <name type="scientific">Raphidocelis subcapitata</name>
    <dbReference type="NCBI Taxonomy" id="307507"/>
    <lineage>
        <taxon>Eukaryota</taxon>
        <taxon>Viridiplantae</taxon>
        <taxon>Chlorophyta</taxon>
        <taxon>core chlorophytes</taxon>
        <taxon>Chlorophyceae</taxon>
        <taxon>CS clade</taxon>
        <taxon>Sphaeropleales</taxon>
        <taxon>Selenastraceae</taxon>
        <taxon>Raphidocelis</taxon>
    </lineage>
</organism>
<protein>
    <submittedName>
        <fullName evidence="2">Acyl dehydratase</fullName>
    </submittedName>
</protein>
<dbReference type="Proteomes" id="UP000247498">
    <property type="component" value="Unassembled WGS sequence"/>
</dbReference>
<feature type="region of interest" description="Disordered" evidence="1">
    <location>
        <begin position="189"/>
        <end position="211"/>
    </location>
</feature>
<dbReference type="PANTHER" id="PTHR43841">
    <property type="entry name" value="3-HYDROXYACYL-THIOESTER DEHYDRATASE HTDX-RELATED"/>
    <property type="match status" value="1"/>
</dbReference>
<dbReference type="OrthoDB" id="533830at2759"/>
<dbReference type="STRING" id="307507.A0A2V0NZM1"/>
<dbReference type="EMBL" id="BDRX01000037">
    <property type="protein sequence ID" value="GBF93066.1"/>
    <property type="molecule type" value="Genomic_DNA"/>
</dbReference>
<dbReference type="AlphaFoldDB" id="A0A2V0NZM1"/>
<dbReference type="InterPro" id="IPR029069">
    <property type="entry name" value="HotDog_dom_sf"/>
</dbReference>
<keyword evidence="3" id="KW-1185">Reference proteome</keyword>
<reference evidence="2 3" key="1">
    <citation type="journal article" date="2018" name="Sci. Rep.">
        <title>Raphidocelis subcapitata (=Pseudokirchneriella subcapitata) provides an insight into genome evolution and environmental adaptations in the Sphaeropleales.</title>
        <authorList>
            <person name="Suzuki S."/>
            <person name="Yamaguchi H."/>
            <person name="Nakajima N."/>
            <person name="Kawachi M."/>
        </authorList>
    </citation>
    <scope>NUCLEOTIDE SEQUENCE [LARGE SCALE GENOMIC DNA]</scope>
    <source>
        <strain evidence="2 3">NIES-35</strain>
    </source>
</reference>
<sequence length="340" mass="36038">MWGLSGVSAILGAIAGRKKLEHLQLSEAPNMPFLYWLAVMGAMLKPKWTASKKWPALKVSYTAPRKADPQRLAAFRKLAGWGAGAAGAPGQLPSLFLMAEGFKLVMSVLTLPAFPVSILGTVVNKKAKYSLLRGVGEGERLLYSARLVPSVRETFSGHAEFDIVLEAASADRGDVVWQAVLSLVLMNPKKSKGGHGGKKEAAEAESGPEAESLDVWTLPEDTGRRYAALDGDISPMHLYKATAMLMGFPSPVANVHLLGARTEASLAAKKGAAAVAAPFSLDVEFKKPTLLPNKLTLSAAPGGQGFSEAAAGAEGYRVRVEDKRGKPILVAAARKKAERV</sequence>
<dbReference type="PANTHER" id="PTHR43841:SF1">
    <property type="entry name" value="3-HYDROXYACYL-THIOESTER DEHYDRATASE X"/>
    <property type="match status" value="1"/>
</dbReference>
<evidence type="ECO:0000313" key="3">
    <source>
        <dbReference type="Proteomes" id="UP000247498"/>
    </source>
</evidence>
<accession>A0A2V0NZM1</accession>
<gene>
    <name evidence="2" type="ORF">Rsub_05677</name>
</gene>
<proteinExistence type="predicted"/>